<dbReference type="PROSITE" id="PS51371">
    <property type="entry name" value="CBS"/>
    <property type="match status" value="1"/>
</dbReference>
<feature type="domain" description="CBS" evidence="3">
    <location>
        <begin position="90"/>
        <end position="146"/>
    </location>
</feature>
<dbReference type="Pfam" id="PF03445">
    <property type="entry name" value="DUF294"/>
    <property type="match status" value="1"/>
</dbReference>
<sequence>MTEAGAPRVAPLVVRDPAMRPAGELLRGPALTCAPETPAREAAELMTRAGRRCVLIPLAEGAHGIFTDGDLRRKVVAAGLTTATPVSAAMTAPVRTVPADRLGADVLMDMLELGVRHMPVRSASGALLGVLEDVDLLAAATRSGFLLRGEVARAADPDALVAAAARVPDLVLGLWRARVAPLDVSAILSVIVDAAAARALQLVTADRDGGAAPFAWLSLGSVARREAMPGSDVDSALAWADEDPDACAEDLMAIAARVHDLLDRCGFPSDDKGAVAARPRFARSGGEWLRATGGWIADPYQDKGIVMISLLTDSRVVWGADRLGLAAVVAERARANPQALRLLLREAVEDKARIHSLRQILTRRTETVDLKSQGVMPIVNVARWAGLATGSDAGSTTARLQAASGGGLLPDDDARVLAESFDVLQQIRLRHQCEQLEQGLPVTDELAIATLTPLYRSLLANAVREVAGVQRKLAYAGPAT</sequence>
<dbReference type="InterPro" id="IPR005105">
    <property type="entry name" value="GlnD_Uridyltrans_N"/>
</dbReference>
<dbReference type="InterPro" id="IPR051462">
    <property type="entry name" value="CBS_domain-containing"/>
</dbReference>
<dbReference type="Proteomes" id="UP000199417">
    <property type="component" value="Unassembled WGS sequence"/>
</dbReference>
<dbReference type="SMART" id="SM00116">
    <property type="entry name" value="CBS"/>
    <property type="match status" value="2"/>
</dbReference>
<evidence type="ECO:0000313" key="4">
    <source>
        <dbReference type="EMBL" id="SDC93292.1"/>
    </source>
</evidence>
<proteinExistence type="predicted"/>
<dbReference type="CDD" id="cd05401">
    <property type="entry name" value="NT_GlnE_GlnD_like"/>
    <property type="match status" value="1"/>
</dbReference>
<gene>
    <name evidence="4" type="ORF">SAMN05444580_102121</name>
</gene>
<name>A0A1G6QLK0_9NOCA</name>
<keyword evidence="5" id="KW-1185">Reference proteome</keyword>
<keyword evidence="1" id="KW-0677">Repeat</keyword>
<protein>
    <submittedName>
        <fullName evidence="4">CBS domain-containing protein</fullName>
    </submittedName>
</protein>
<evidence type="ECO:0000259" key="3">
    <source>
        <dbReference type="PROSITE" id="PS51371"/>
    </source>
</evidence>
<reference evidence="4 5" key="1">
    <citation type="submission" date="2016-10" db="EMBL/GenBank/DDBJ databases">
        <authorList>
            <person name="de Groot N.N."/>
        </authorList>
    </citation>
    <scope>NUCLEOTIDE SEQUENCE [LARGE SCALE GENOMIC DNA]</scope>
    <source>
        <strain evidence="4 5">JCM 11308</strain>
    </source>
</reference>
<dbReference type="InterPro" id="IPR046342">
    <property type="entry name" value="CBS_dom_sf"/>
</dbReference>
<dbReference type="InterPro" id="IPR000644">
    <property type="entry name" value="CBS_dom"/>
</dbReference>
<dbReference type="GO" id="GO:0008773">
    <property type="term" value="F:[protein-PII] uridylyltransferase activity"/>
    <property type="evidence" value="ECO:0007669"/>
    <property type="project" value="InterPro"/>
</dbReference>
<dbReference type="STRING" id="168276.SAMN05444580_102121"/>
<evidence type="ECO:0000256" key="2">
    <source>
        <dbReference type="PROSITE-ProRule" id="PRU00703"/>
    </source>
</evidence>
<dbReference type="Gene3D" id="3.10.580.10">
    <property type="entry name" value="CBS-domain"/>
    <property type="match status" value="1"/>
</dbReference>
<dbReference type="InterPro" id="IPR018821">
    <property type="entry name" value="DUF294_put_nucleoTrafse_sb-bd"/>
</dbReference>
<evidence type="ECO:0000256" key="1">
    <source>
        <dbReference type="ARBA" id="ARBA00022737"/>
    </source>
</evidence>
<evidence type="ECO:0000313" key="5">
    <source>
        <dbReference type="Proteomes" id="UP000199417"/>
    </source>
</evidence>
<dbReference type="EMBL" id="FNAB01000002">
    <property type="protein sequence ID" value="SDC93292.1"/>
    <property type="molecule type" value="Genomic_DNA"/>
</dbReference>
<dbReference type="Pfam" id="PF10335">
    <property type="entry name" value="DUF294_C"/>
    <property type="match status" value="1"/>
</dbReference>
<dbReference type="Pfam" id="PF00571">
    <property type="entry name" value="CBS"/>
    <property type="match status" value="2"/>
</dbReference>
<dbReference type="PANTHER" id="PTHR48108:SF26">
    <property type="entry name" value="CBS DOMAIN-CONTAINING PROTEIN DDB_G0289609"/>
    <property type="match status" value="1"/>
</dbReference>
<dbReference type="PANTHER" id="PTHR48108">
    <property type="entry name" value="CBS DOMAIN-CONTAINING PROTEIN CBSX2, CHLOROPLASTIC"/>
    <property type="match status" value="1"/>
</dbReference>
<keyword evidence="2" id="KW-0129">CBS domain</keyword>
<dbReference type="RefSeq" id="WP_245709159.1">
    <property type="nucleotide sequence ID" value="NZ_FNAB01000002.1"/>
</dbReference>
<accession>A0A1G6QLK0</accession>
<dbReference type="AlphaFoldDB" id="A0A1G6QLK0"/>
<organism evidence="4 5">
    <name type="scientific">Rhodococcus tukisamuensis</name>
    <dbReference type="NCBI Taxonomy" id="168276"/>
    <lineage>
        <taxon>Bacteria</taxon>
        <taxon>Bacillati</taxon>
        <taxon>Actinomycetota</taxon>
        <taxon>Actinomycetes</taxon>
        <taxon>Mycobacteriales</taxon>
        <taxon>Nocardiaceae</taxon>
        <taxon>Rhodococcus</taxon>
    </lineage>
</organism>
<dbReference type="SUPFAM" id="SSF54631">
    <property type="entry name" value="CBS-domain pair"/>
    <property type="match status" value="1"/>
</dbReference>